<protein>
    <submittedName>
        <fullName evidence="1">Uncharacterized protein</fullName>
    </submittedName>
</protein>
<name>A0AAU7W4D9_9MICO</name>
<reference evidence="1" key="1">
    <citation type="submission" date="2024-05" db="EMBL/GenBank/DDBJ databases">
        <authorList>
            <person name="Yu L."/>
        </authorList>
    </citation>
    <scope>NUCLEOTIDE SEQUENCE</scope>
    <source>
        <strain evidence="1">G08B096</strain>
    </source>
</reference>
<sequence>MGIVVRPEHLELVNRSGAVVDTLSYDADAGVFIDVLGGVLGGAPDVEERRGGHEWFPSTADRWPGVQVVDDHEPDGVSADMNVSVRFTHPIVGNGISVSTVQGFRPGDDLEAFAAELGEEWHGSGYDEFPAETGPDIAPRMCFEWDGSCVEYANANAVSVNLWGGGTTDPTVTSVVSAPWNFGIGHV</sequence>
<proteinExistence type="predicted"/>
<dbReference type="EMBL" id="CP158374">
    <property type="protein sequence ID" value="XBX81324.1"/>
    <property type="molecule type" value="Genomic_DNA"/>
</dbReference>
<evidence type="ECO:0000313" key="1">
    <source>
        <dbReference type="EMBL" id="XBX81324.1"/>
    </source>
</evidence>
<gene>
    <name evidence="1" type="ORF">ABIQ69_11965</name>
</gene>
<accession>A0AAU7W4D9</accession>
<dbReference type="RefSeq" id="WP_350347346.1">
    <property type="nucleotide sequence ID" value="NZ_CP158374.1"/>
</dbReference>
<dbReference type="AlphaFoldDB" id="A0AAU7W4D9"/>
<organism evidence="1">
    <name type="scientific">Agromyces sp. G08B096</name>
    <dbReference type="NCBI Taxonomy" id="3156399"/>
    <lineage>
        <taxon>Bacteria</taxon>
        <taxon>Bacillati</taxon>
        <taxon>Actinomycetota</taxon>
        <taxon>Actinomycetes</taxon>
        <taxon>Micrococcales</taxon>
        <taxon>Microbacteriaceae</taxon>
        <taxon>Agromyces</taxon>
    </lineage>
</organism>